<gene>
    <name evidence="2" type="ORF">C7M84_011507</name>
</gene>
<protein>
    <recommendedName>
        <fullName evidence="4">Mos1 transposase HTH domain-containing protein</fullName>
    </recommendedName>
</protein>
<evidence type="ECO:0008006" key="4">
    <source>
        <dbReference type="Google" id="ProtNLM"/>
    </source>
</evidence>
<accession>A0A423T1A7</accession>
<organism evidence="2 3">
    <name type="scientific">Penaeus vannamei</name>
    <name type="common">Whiteleg shrimp</name>
    <name type="synonym">Litopenaeus vannamei</name>
    <dbReference type="NCBI Taxonomy" id="6689"/>
    <lineage>
        <taxon>Eukaryota</taxon>
        <taxon>Metazoa</taxon>
        <taxon>Ecdysozoa</taxon>
        <taxon>Arthropoda</taxon>
        <taxon>Crustacea</taxon>
        <taxon>Multicrustacea</taxon>
        <taxon>Malacostraca</taxon>
        <taxon>Eumalacostraca</taxon>
        <taxon>Eucarida</taxon>
        <taxon>Decapoda</taxon>
        <taxon>Dendrobranchiata</taxon>
        <taxon>Penaeoidea</taxon>
        <taxon>Penaeidae</taxon>
        <taxon>Penaeus</taxon>
    </lineage>
</organism>
<dbReference type="AlphaFoldDB" id="A0A423T1A7"/>
<dbReference type="InterPro" id="IPR052709">
    <property type="entry name" value="Transposase-MT_Hybrid"/>
</dbReference>
<reference evidence="2 3" key="2">
    <citation type="submission" date="2019-01" db="EMBL/GenBank/DDBJ databases">
        <title>The decoding of complex shrimp genome reveals the adaptation for benthos swimmer, frequently molting mechanism and breeding impact on genome.</title>
        <authorList>
            <person name="Sun Y."/>
            <person name="Gao Y."/>
            <person name="Yu Y."/>
        </authorList>
    </citation>
    <scope>NUCLEOTIDE SEQUENCE [LARGE SCALE GENOMIC DNA]</scope>
    <source>
        <tissue evidence="2">Muscle</tissue>
    </source>
</reference>
<evidence type="ECO:0000256" key="1">
    <source>
        <dbReference type="SAM" id="MobiDB-lite"/>
    </source>
</evidence>
<dbReference type="OrthoDB" id="6378447at2759"/>
<sequence length="217" mass="25320">RQATSTEQRTNLHFLVRLGKTPSEALKLLQQVYGSETMSRSRVFEWCKRFKEGRKDVEDDPRSGRPSTTRTEVNVERVRQMVCSDRRLTVRLIANELGINHDSVWKILTEDLDMRKVCAKMVPKLLNDDQKDQRMQVCQDILERLETEPDFLRRVIIGDESWIFEYDPETKHQSPQCKSPSSPRPKKARQSKSRVKVIHVDAWVGPTRPPNLTHCPI</sequence>
<reference evidence="2 3" key="1">
    <citation type="submission" date="2018-04" db="EMBL/GenBank/DDBJ databases">
        <authorList>
            <person name="Zhang X."/>
            <person name="Yuan J."/>
            <person name="Li F."/>
            <person name="Xiang J."/>
        </authorList>
    </citation>
    <scope>NUCLEOTIDE SEQUENCE [LARGE SCALE GENOMIC DNA]</scope>
    <source>
        <tissue evidence="2">Muscle</tissue>
    </source>
</reference>
<feature type="non-terminal residue" evidence="2">
    <location>
        <position position="1"/>
    </location>
</feature>
<name>A0A423T1A7_PENVA</name>
<dbReference type="Gene3D" id="3.30.420.10">
    <property type="entry name" value="Ribonuclease H-like superfamily/Ribonuclease H"/>
    <property type="match status" value="1"/>
</dbReference>
<dbReference type="PANTHER" id="PTHR46060:SF1">
    <property type="entry name" value="MARINER MOS1 TRANSPOSASE-LIKE PROTEIN"/>
    <property type="match status" value="1"/>
</dbReference>
<evidence type="ECO:0000313" key="2">
    <source>
        <dbReference type="EMBL" id="ROT70225.1"/>
    </source>
</evidence>
<dbReference type="EMBL" id="QCYY01002449">
    <property type="protein sequence ID" value="ROT70225.1"/>
    <property type="molecule type" value="Genomic_DNA"/>
</dbReference>
<dbReference type="GO" id="GO:0003676">
    <property type="term" value="F:nucleic acid binding"/>
    <property type="evidence" value="ECO:0007669"/>
    <property type="project" value="InterPro"/>
</dbReference>
<evidence type="ECO:0000313" key="3">
    <source>
        <dbReference type="Proteomes" id="UP000283509"/>
    </source>
</evidence>
<feature type="region of interest" description="Disordered" evidence="1">
    <location>
        <begin position="168"/>
        <end position="195"/>
    </location>
</feature>
<proteinExistence type="predicted"/>
<dbReference type="Gene3D" id="1.10.10.1450">
    <property type="match status" value="1"/>
</dbReference>
<dbReference type="PANTHER" id="PTHR46060">
    <property type="entry name" value="MARINER MOS1 TRANSPOSASE-LIKE PROTEIN"/>
    <property type="match status" value="1"/>
</dbReference>
<dbReference type="STRING" id="6689.A0A423T1A7"/>
<comment type="caution">
    <text evidence="2">The sequence shown here is derived from an EMBL/GenBank/DDBJ whole genome shotgun (WGS) entry which is preliminary data.</text>
</comment>
<dbReference type="Pfam" id="PF13565">
    <property type="entry name" value="HTH_32"/>
    <property type="match status" value="1"/>
</dbReference>
<feature type="compositionally biased region" description="Basic residues" evidence="1">
    <location>
        <begin position="184"/>
        <end position="195"/>
    </location>
</feature>
<keyword evidence="3" id="KW-1185">Reference proteome</keyword>
<dbReference type="Proteomes" id="UP000283509">
    <property type="component" value="Unassembled WGS sequence"/>
</dbReference>
<dbReference type="InterPro" id="IPR036397">
    <property type="entry name" value="RNaseH_sf"/>
</dbReference>